<gene>
    <name evidence="1" type="ORF">GTP38_24660</name>
</gene>
<accession>A0ABW9VG11</accession>
<reference evidence="1 2" key="1">
    <citation type="submission" date="2019-12" db="EMBL/GenBank/DDBJ databases">
        <title>Novel species isolated from a subtropical stream in China.</title>
        <authorList>
            <person name="Lu H."/>
        </authorList>
    </citation>
    <scope>NUCLEOTIDE SEQUENCE [LARGE SCALE GENOMIC DNA]</scope>
    <source>
        <strain evidence="1 2">FT94W</strain>
    </source>
</reference>
<dbReference type="Pfam" id="PF01501">
    <property type="entry name" value="Glyco_transf_8"/>
    <property type="match status" value="1"/>
</dbReference>
<dbReference type="SUPFAM" id="SSF53448">
    <property type="entry name" value="Nucleotide-diphospho-sugar transferases"/>
    <property type="match status" value="1"/>
</dbReference>
<name>A0ABW9VG11_9BURK</name>
<comment type="caution">
    <text evidence="1">The sequence shown here is derived from an EMBL/GenBank/DDBJ whole genome shotgun (WGS) entry which is preliminary data.</text>
</comment>
<dbReference type="Gene3D" id="3.90.550.10">
    <property type="entry name" value="Spore Coat Polysaccharide Biosynthesis Protein SpsA, Chain A"/>
    <property type="match status" value="1"/>
</dbReference>
<keyword evidence="2" id="KW-1185">Reference proteome</keyword>
<organism evidence="1 2">
    <name type="scientific">Duganella lactea</name>
    <dbReference type="NCBI Taxonomy" id="2692173"/>
    <lineage>
        <taxon>Bacteria</taxon>
        <taxon>Pseudomonadati</taxon>
        <taxon>Pseudomonadota</taxon>
        <taxon>Betaproteobacteria</taxon>
        <taxon>Burkholderiales</taxon>
        <taxon>Oxalobacteraceae</taxon>
        <taxon>Telluria group</taxon>
        <taxon>Duganella</taxon>
    </lineage>
</organism>
<dbReference type="EMBL" id="WWCO01000034">
    <property type="protein sequence ID" value="MYM37523.1"/>
    <property type="molecule type" value="Genomic_DNA"/>
</dbReference>
<dbReference type="Proteomes" id="UP000449678">
    <property type="component" value="Unassembled WGS sequence"/>
</dbReference>
<protein>
    <recommendedName>
        <fullName evidence="3">Glycosyltransferase family 8 protein</fullName>
    </recommendedName>
</protein>
<dbReference type="InterPro" id="IPR002495">
    <property type="entry name" value="Glyco_trans_8"/>
</dbReference>
<dbReference type="InterPro" id="IPR050587">
    <property type="entry name" value="GNT1/Glycosyltrans_8"/>
</dbReference>
<evidence type="ECO:0000313" key="2">
    <source>
        <dbReference type="Proteomes" id="UP000449678"/>
    </source>
</evidence>
<proteinExistence type="predicted"/>
<sequence length="255" mass="28848">MDIALCSLVNEEYAVGLVALLKSLRHHNPGVALPFLVYISRPLSAGARQQLEAAYPRIEYRLIERERYARCRFTNYRDWGMNPAFRYELFRETAYEQLIYLDADMLVHGDIAPLLAFRGALGACPMPPGEGMELRNIGGFNAGLLNIGRAVRTPQIWRQLVELAEANAWSGNQTVLNLVLKQHVQPLPLEYNVGTSHMTPEKLEGARIIHYLGKRKPWQADRPFDRHQMEHAGEAMCATLLQVWNAFAPGVAAQR</sequence>
<evidence type="ECO:0008006" key="3">
    <source>
        <dbReference type="Google" id="ProtNLM"/>
    </source>
</evidence>
<dbReference type="PANTHER" id="PTHR11183">
    <property type="entry name" value="GLYCOGENIN SUBFAMILY MEMBER"/>
    <property type="match status" value="1"/>
</dbReference>
<evidence type="ECO:0000313" key="1">
    <source>
        <dbReference type="EMBL" id="MYM37523.1"/>
    </source>
</evidence>
<dbReference type="RefSeq" id="WP_160992833.1">
    <property type="nucleotide sequence ID" value="NZ_WWCO01000034.1"/>
</dbReference>
<dbReference type="InterPro" id="IPR029044">
    <property type="entry name" value="Nucleotide-diphossugar_trans"/>
</dbReference>